<evidence type="ECO:0000256" key="2">
    <source>
        <dbReference type="ARBA" id="ARBA00022679"/>
    </source>
</evidence>
<keyword evidence="3" id="KW-0547">Nucleotide-binding</keyword>
<comment type="catalytic activity">
    <reaction evidence="8">
        <text>3-dehydro-D-erythronate + ATP = 3-dehydro-4-O-phospho-D-erythronate + ADP + H(+)</text>
        <dbReference type="Rhea" id="RHEA:52556"/>
        <dbReference type="ChEBI" id="CHEBI:15378"/>
        <dbReference type="ChEBI" id="CHEBI:30616"/>
        <dbReference type="ChEBI" id="CHEBI:57958"/>
        <dbReference type="ChEBI" id="CHEBI:136593"/>
        <dbReference type="ChEBI" id="CHEBI:456216"/>
        <dbReference type="EC" id="2.7.1.217"/>
    </reaction>
</comment>
<evidence type="ECO:0000256" key="7">
    <source>
        <dbReference type="ARBA" id="ARBA00035898"/>
    </source>
</evidence>
<comment type="similarity">
    <text evidence="1">Belongs to the four-carbon acid sugar kinase family.</text>
</comment>
<feature type="domain" description="Four-carbon acid sugar kinase N-terminal" evidence="13">
    <location>
        <begin position="6"/>
        <end position="232"/>
    </location>
</feature>
<dbReference type="EMBL" id="QVQT01000003">
    <property type="protein sequence ID" value="RFU17111.1"/>
    <property type="molecule type" value="Genomic_DNA"/>
</dbReference>
<reference evidence="15 16" key="1">
    <citation type="submission" date="2018-08" db="EMBL/GenBank/DDBJ databases">
        <title>Acidipila sp. 4G-K13, an acidobacterium isolated from forest soil.</title>
        <authorList>
            <person name="Gao Z.-H."/>
            <person name="Qiu L.-H."/>
        </authorList>
    </citation>
    <scope>NUCLEOTIDE SEQUENCE [LARGE SCALE GENOMIC DNA]</scope>
    <source>
        <strain evidence="15 16">4G-K13</strain>
    </source>
</reference>
<dbReference type="InterPro" id="IPR037051">
    <property type="entry name" value="4-carb_acid_sugar_kinase_N_sf"/>
</dbReference>
<evidence type="ECO:0000256" key="6">
    <source>
        <dbReference type="ARBA" id="ARBA00023277"/>
    </source>
</evidence>
<gene>
    <name evidence="15" type="ORF">D0Y96_10470</name>
</gene>
<evidence type="ECO:0000256" key="8">
    <source>
        <dbReference type="ARBA" id="ARBA00036346"/>
    </source>
</evidence>
<dbReference type="InterPro" id="IPR031475">
    <property type="entry name" value="NBD_C"/>
</dbReference>
<evidence type="ECO:0000256" key="4">
    <source>
        <dbReference type="ARBA" id="ARBA00022777"/>
    </source>
</evidence>
<organism evidence="15 16">
    <name type="scientific">Paracidobacterium acidisoli</name>
    <dbReference type="NCBI Taxonomy" id="2303751"/>
    <lineage>
        <taxon>Bacteria</taxon>
        <taxon>Pseudomonadati</taxon>
        <taxon>Acidobacteriota</taxon>
        <taxon>Terriglobia</taxon>
        <taxon>Terriglobales</taxon>
        <taxon>Acidobacteriaceae</taxon>
        <taxon>Paracidobacterium</taxon>
    </lineage>
</organism>
<dbReference type="RefSeq" id="WP_117299425.1">
    <property type="nucleotide sequence ID" value="NZ_QVQT02000003.1"/>
</dbReference>
<dbReference type="GO" id="GO:0005524">
    <property type="term" value="F:ATP binding"/>
    <property type="evidence" value="ECO:0007669"/>
    <property type="project" value="UniProtKB-KW"/>
</dbReference>
<evidence type="ECO:0000256" key="9">
    <source>
        <dbReference type="ARBA" id="ARBA00037335"/>
    </source>
</evidence>
<dbReference type="Proteomes" id="UP000264702">
    <property type="component" value="Unassembled WGS sequence"/>
</dbReference>
<dbReference type="NCBIfam" id="NF043035">
    <property type="entry name" value="OxoTetrKin"/>
    <property type="match status" value="1"/>
</dbReference>
<evidence type="ECO:0000256" key="5">
    <source>
        <dbReference type="ARBA" id="ARBA00022840"/>
    </source>
</evidence>
<evidence type="ECO:0000256" key="12">
    <source>
        <dbReference type="ARBA" id="ARBA00041377"/>
    </source>
</evidence>
<feature type="domain" description="Four-carbon acid sugar kinase nucleotide binding" evidence="14">
    <location>
        <begin position="258"/>
        <end position="419"/>
    </location>
</feature>
<evidence type="ECO:0000313" key="16">
    <source>
        <dbReference type="Proteomes" id="UP000264702"/>
    </source>
</evidence>
<dbReference type="OrthoDB" id="9778478at2"/>
<keyword evidence="16" id="KW-1185">Reference proteome</keyword>
<keyword evidence="4 15" id="KW-0418">Kinase</keyword>
<dbReference type="GO" id="GO:0016301">
    <property type="term" value="F:kinase activity"/>
    <property type="evidence" value="ECO:0007669"/>
    <property type="project" value="UniProtKB-KW"/>
</dbReference>
<name>A0A372IQR8_9BACT</name>
<evidence type="ECO:0000259" key="13">
    <source>
        <dbReference type="Pfam" id="PF07005"/>
    </source>
</evidence>
<comment type="catalytic activity">
    <reaction evidence="7">
        <text>3-dehydro-L-erythronate + ATP = 3-dehydro-4-O-phospho-L-erythronate + ADP + H(+)</text>
        <dbReference type="Rhea" id="RHEA:52552"/>
        <dbReference type="ChEBI" id="CHEBI:15378"/>
        <dbReference type="ChEBI" id="CHEBI:30616"/>
        <dbReference type="ChEBI" id="CHEBI:136592"/>
        <dbReference type="ChEBI" id="CHEBI:136670"/>
        <dbReference type="ChEBI" id="CHEBI:456216"/>
        <dbReference type="EC" id="2.7.1.217"/>
    </reaction>
</comment>
<dbReference type="SUPFAM" id="SSF142764">
    <property type="entry name" value="YgbK-like"/>
    <property type="match status" value="1"/>
</dbReference>
<comment type="function">
    <text evidence="9">Catalyzes the ATP-dependent phosphorylation of 3-oxo-tetronate to 3-oxo-tetronate 4-phosphate.</text>
</comment>
<protein>
    <recommendedName>
        <fullName evidence="11">3-oxo-tetronate kinase</fullName>
        <ecNumber evidence="10">2.7.1.217</ecNumber>
    </recommendedName>
    <alternativeName>
        <fullName evidence="12">3-dehydrotetronate 4-kinase</fullName>
    </alternativeName>
</protein>
<dbReference type="AlphaFoldDB" id="A0A372IQR8"/>
<evidence type="ECO:0000256" key="11">
    <source>
        <dbReference type="ARBA" id="ARBA00039461"/>
    </source>
</evidence>
<dbReference type="Gene3D" id="3.40.980.20">
    <property type="entry name" value="Four-carbon acid sugar kinase, nucleotide binding domain"/>
    <property type="match status" value="1"/>
</dbReference>
<dbReference type="InterPro" id="IPR010737">
    <property type="entry name" value="4-carb_acid_sugar_kinase_N"/>
</dbReference>
<dbReference type="Pfam" id="PF17042">
    <property type="entry name" value="NBD_C"/>
    <property type="match status" value="1"/>
</dbReference>
<accession>A0A372IQR8</accession>
<sequence>MRQPLLGCIADDFTGASDLANNLSRSGMRVLLTAGIPSAEESLDADAIVIALKTRTAPPARAVALSIEACRLLKQRGVRTIYFKICSTFDSTSEGNIGPVLEALTAELQTGFSVVAPAFPETGRVVRRGHLFVNGVPLSESSMRTHPLTPMTESDLLLLLAAQLRHFPHSAVGLIEEASVSRSAEAIRTRIKQLQEQHCAFAIADTETMDDLTRLAEALQDAALITGSSGLGLCLPRQWGFQPSAESSSLPPAAGRSVILSGSCSEATQGQVQHLLSTGGAGFYLDASALLADRSGTIRRAVEWVQQQWQSHPAESPLVYSTCSAERRLHQQNAPVESMIEQAFAALAAELVRQGVGRLIVAGGETAGVCVQALGIRQLQIGPQIDPGVPWCYAPRSIARDSGLHLTLKSGNFGAVDFFTKAFTLLENTSARETRHE</sequence>
<dbReference type="InterPro" id="IPR042213">
    <property type="entry name" value="NBD_C_sf"/>
</dbReference>
<keyword evidence="2" id="KW-0808">Transferase</keyword>
<dbReference type="EC" id="2.7.1.217" evidence="10"/>
<comment type="caution">
    <text evidence="15">The sequence shown here is derived from an EMBL/GenBank/DDBJ whole genome shotgun (WGS) entry which is preliminary data.</text>
</comment>
<evidence type="ECO:0000256" key="10">
    <source>
        <dbReference type="ARBA" id="ARBA00039095"/>
    </source>
</evidence>
<keyword evidence="6" id="KW-0119">Carbohydrate metabolism</keyword>
<evidence type="ECO:0000259" key="14">
    <source>
        <dbReference type="Pfam" id="PF17042"/>
    </source>
</evidence>
<keyword evidence="5" id="KW-0067">ATP-binding</keyword>
<evidence type="ECO:0000256" key="3">
    <source>
        <dbReference type="ARBA" id="ARBA00022741"/>
    </source>
</evidence>
<dbReference type="InterPro" id="IPR050007">
    <property type="entry name" value="OtnK"/>
</dbReference>
<proteinExistence type="inferred from homology"/>
<dbReference type="Pfam" id="PF07005">
    <property type="entry name" value="SBD_N"/>
    <property type="match status" value="1"/>
</dbReference>
<evidence type="ECO:0000313" key="15">
    <source>
        <dbReference type="EMBL" id="RFU17111.1"/>
    </source>
</evidence>
<evidence type="ECO:0000256" key="1">
    <source>
        <dbReference type="ARBA" id="ARBA00005715"/>
    </source>
</evidence>
<dbReference type="Gene3D" id="3.40.50.10840">
    <property type="entry name" value="Putative sugar-binding, N-terminal domain"/>
    <property type="match status" value="1"/>
</dbReference>